<dbReference type="RefSeq" id="WP_074571529.1">
    <property type="nucleotide sequence ID" value="NZ_FNJQ01000005.1"/>
</dbReference>
<accession>A0A1H0PFT2</accession>
<organism evidence="1 2">
    <name type="scientific">Selenomonas ruminantium</name>
    <dbReference type="NCBI Taxonomy" id="971"/>
    <lineage>
        <taxon>Bacteria</taxon>
        <taxon>Bacillati</taxon>
        <taxon>Bacillota</taxon>
        <taxon>Negativicutes</taxon>
        <taxon>Selenomonadales</taxon>
        <taxon>Selenomonadaceae</taxon>
        <taxon>Selenomonas</taxon>
    </lineage>
</organism>
<evidence type="ECO:0008006" key="3">
    <source>
        <dbReference type="Google" id="ProtNLM"/>
    </source>
</evidence>
<dbReference type="InterPro" id="IPR032638">
    <property type="entry name" value="Porin_5"/>
</dbReference>
<name>A0A1H0PFT2_SELRU</name>
<dbReference type="AlphaFoldDB" id="A0A1H0PFT2"/>
<dbReference type="EMBL" id="FNJQ01000005">
    <property type="protein sequence ID" value="SDP03539.1"/>
    <property type="molecule type" value="Genomic_DNA"/>
</dbReference>
<dbReference type="Proteomes" id="UP000182412">
    <property type="component" value="Unassembled WGS sequence"/>
</dbReference>
<evidence type="ECO:0000313" key="1">
    <source>
        <dbReference type="EMBL" id="SDP03539.1"/>
    </source>
</evidence>
<dbReference type="SUPFAM" id="SSF56935">
    <property type="entry name" value="Porins"/>
    <property type="match status" value="1"/>
</dbReference>
<proteinExistence type="predicted"/>
<dbReference type="Pfam" id="PF16930">
    <property type="entry name" value="Porin_5"/>
    <property type="match status" value="1"/>
</dbReference>
<sequence>GVDKALVDKLAAEFAEELNNLGVRVSNLERNADMVKWNGKAEYTYWSHRDKDAHTKTNDDQLLFRLEPSAEVNSHWHVNARLDASTDLAKDTAGDNHGDAQDSNVKLKRIWAQGEYGKFQVKLGKFASLNDDSIADTPFSGAEVSYGKDVKVILGAGRLDIDDVAVPDKTRVIPGLRMLSKSIDKTANYQYAGLEVTKGKLFGGAYWHHLNASNFNYKSVESTLIPGYMVCDPAGYAKKDTDEFNTWMLKGAYTFSKNVGVNGFYAQNHDADYYKKAGSVEVTYKGAQKENRGTWGAWVAYRHLGVNAIVASPWDVVGLNQKAWEVGGNYTIFKNVVGTLRYGHGKDLDDKNKVENLFGRVEFFF</sequence>
<protein>
    <recommendedName>
        <fullName evidence="3">Porin</fullName>
    </recommendedName>
</protein>
<evidence type="ECO:0000313" key="2">
    <source>
        <dbReference type="Proteomes" id="UP000182412"/>
    </source>
</evidence>
<gene>
    <name evidence="1" type="ORF">SAMN05216366_10515</name>
</gene>
<feature type="non-terminal residue" evidence="1">
    <location>
        <position position="1"/>
    </location>
</feature>
<reference evidence="1 2" key="1">
    <citation type="submission" date="2016-10" db="EMBL/GenBank/DDBJ databases">
        <authorList>
            <person name="de Groot N.N."/>
        </authorList>
    </citation>
    <scope>NUCLEOTIDE SEQUENCE [LARGE SCALE GENOMIC DNA]</scope>
    <source>
        <strain evidence="1 2">S137</strain>
    </source>
</reference>